<reference evidence="5 6" key="1">
    <citation type="submission" date="2023-08" db="EMBL/GenBank/DDBJ databases">
        <title>Black Yeasts Isolated from many extreme environments.</title>
        <authorList>
            <person name="Coleine C."/>
            <person name="Stajich J.E."/>
            <person name="Selbmann L."/>
        </authorList>
    </citation>
    <scope>NUCLEOTIDE SEQUENCE [LARGE SCALE GENOMIC DNA]</scope>
    <source>
        <strain evidence="5 6">CCFEE 5910</strain>
    </source>
</reference>
<keyword evidence="2" id="KW-0521">NADP</keyword>
<dbReference type="EMBL" id="JAVRRJ010000004">
    <property type="protein sequence ID" value="KAK5085150.1"/>
    <property type="molecule type" value="Genomic_DNA"/>
</dbReference>
<dbReference type="PANTHER" id="PTHR48107">
    <property type="entry name" value="NADPH-DEPENDENT ALDEHYDE REDUCTASE-LIKE PROTEIN, CHLOROPLASTIC-RELATED"/>
    <property type="match status" value="1"/>
</dbReference>
<feature type="signal peptide" evidence="4">
    <location>
        <begin position="1"/>
        <end position="24"/>
    </location>
</feature>
<dbReference type="PRINTS" id="PR00080">
    <property type="entry name" value="SDRFAMILY"/>
</dbReference>
<dbReference type="Pfam" id="PF13561">
    <property type="entry name" value="adh_short_C2"/>
    <property type="match status" value="1"/>
</dbReference>
<evidence type="ECO:0000256" key="3">
    <source>
        <dbReference type="ARBA" id="ARBA00023002"/>
    </source>
</evidence>
<dbReference type="AlphaFoldDB" id="A0AAN7T044"/>
<keyword evidence="3" id="KW-0560">Oxidoreductase</keyword>
<dbReference type="SUPFAM" id="SSF51735">
    <property type="entry name" value="NAD(P)-binding Rossmann-fold domains"/>
    <property type="match status" value="1"/>
</dbReference>
<evidence type="ECO:0000256" key="1">
    <source>
        <dbReference type="ARBA" id="ARBA00006484"/>
    </source>
</evidence>
<name>A0AAN7T044_9EURO</name>
<keyword evidence="6" id="KW-1185">Reference proteome</keyword>
<dbReference type="GO" id="GO:0016614">
    <property type="term" value="F:oxidoreductase activity, acting on CH-OH group of donors"/>
    <property type="evidence" value="ECO:0007669"/>
    <property type="project" value="UniProtKB-ARBA"/>
</dbReference>
<evidence type="ECO:0000313" key="5">
    <source>
        <dbReference type="EMBL" id="KAK5085150.1"/>
    </source>
</evidence>
<feature type="chain" id="PRO_5042840621" evidence="4">
    <location>
        <begin position="25"/>
        <end position="322"/>
    </location>
</feature>
<evidence type="ECO:0000313" key="6">
    <source>
        <dbReference type="Proteomes" id="UP001309876"/>
    </source>
</evidence>
<evidence type="ECO:0000256" key="2">
    <source>
        <dbReference type="ARBA" id="ARBA00022857"/>
    </source>
</evidence>
<gene>
    <name evidence="5" type="ORF">LTR05_004429</name>
</gene>
<dbReference type="PRINTS" id="PR00081">
    <property type="entry name" value="GDHRDH"/>
</dbReference>
<evidence type="ECO:0000256" key="4">
    <source>
        <dbReference type="SAM" id="SignalP"/>
    </source>
</evidence>
<accession>A0AAN7T044</accession>
<dbReference type="Proteomes" id="UP001309876">
    <property type="component" value="Unassembled WGS sequence"/>
</dbReference>
<comment type="similarity">
    <text evidence="1">Belongs to the short-chain dehydrogenases/reductases (SDR) family.</text>
</comment>
<proteinExistence type="inferred from homology"/>
<dbReference type="Gene3D" id="3.40.50.720">
    <property type="entry name" value="NAD(P)-binding Rossmann-like Domain"/>
    <property type="match status" value="1"/>
</dbReference>
<organism evidence="5 6">
    <name type="scientific">Lithohypha guttulata</name>
    <dbReference type="NCBI Taxonomy" id="1690604"/>
    <lineage>
        <taxon>Eukaryota</taxon>
        <taxon>Fungi</taxon>
        <taxon>Dikarya</taxon>
        <taxon>Ascomycota</taxon>
        <taxon>Pezizomycotina</taxon>
        <taxon>Eurotiomycetes</taxon>
        <taxon>Chaetothyriomycetidae</taxon>
        <taxon>Chaetothyriales</taxon>
        <taxon>Trichomeriaceae</taxon>
        <taxon>Lithohypha</taxon>
    </lineage>
</organism>
<sequence length="322" mass="33821">MPRLPPSVAIGMCLLLGLCLPVATQSNATLVEGVIDPVNRYTVNYTIPIQPFPGLLSNFELRPDHGENSYVGTGRLIGRRALITGGDSGIGRAVAIAFAREGADVAINYLSVEESDAEEVASAILSSTSRRLIRLPGDLRNETFCYDLVSRAAEELGGLDILVNNAAYSNISLDIRTHSMESFNQTLETNIYAPFSLSKAAASILPAGSSIIFTASGIFQSPGPALVDYASTKGFIVTLSRALAAQLAPRGIRVNAVAPALVLTNFLSTQGMTTEAMRAIVEATPYGRVIQPVELAPVYVGLAESAATMVSGSLWSASGGQG</sequence>
<comment type="caution">
    <text evidence="5">The sequence shown here is derived from an EMBL/GenBank/DDBJ whole genome shotgun (WGS) entry which is preliminary data.</text>
</comment>
<dbReference type="PANTHER" id="PTHR48107:SF16">
    <property type="entry name" value="NADPH-DEPENDENT ALDEHYDE REDUCTASE 1, CHLOROPLASTIC"/>
    <property type="match status" value="1"/>
</dbReference>
<dbReference type="InterPro" id="IPR002347">
    <property type="entry name" value="SDR_fam"/>
</dbReference>
<dbReference type="InterPro" id="IPR036291">
    <property type="entry name" value="NAD(P)-bd_dom_sf"/>
</dbReference>
<dbReference type="PROSITE" id="PS00061">
    <property type="entry name" value="ADH_SHORT"/>
    <property type="match status" value="1"/>
</dbReference>
<dbReference type="InterPro" id="IPR020904">
    <property type="entry name" value="Sc_DH/Rdtase_CS"/>
</dbReference>
<dbReference type="FunFam" id="3.40.50.720:FF:000084">
    <property type="entry name" value="Short-chain dehydrogenase reductase"/>
    <property type="match status" value="1"/>
</dbReference>
<protein>
    <submittedName>
        <fullName evidence="5">Uncharacterized protein</fullName>
    </submittedName>
</protein>
<keyword evidence="4" id="KW-0732">Signal</keyword>